<dbReference type="RefSeq" id="WP_281762962.1">
    <property type="nucleotide sequence ID" value="NZ_AP026709.1"/>
</dbReference>
<keyword evidence="1" id="KW-1133">Transmembrane helix</keyword>
<dbReference type="PANTHER" id="PTHR43081">
    <property type="entry name" value="ADENYLATE CYCLASE, TERMINAL-DIFFERENTIATION SPECIFIC-RELATED"/>
    <property type="match status" value="1"/>
</dbReference>
<proteinExistence type="predicted"/>
<name>A0ABN6S454_9BACT</name>
<evidence type="ECO:0000256" key="1">
    <source>
        <dbReference type="SAM" id="Phobius"/>
    </source>
</evidence>
<evidence type="ECO:0000313" key="4">
    <source>
        <dbReference type="Proteomes" id="UP001317742"/>
    </source>
</evidence>
<keyword evidence="1" id="KW-0472">Membrane</keyword>
<dbReference type="PANTHER" id="PTHR43081:SF1">
    <property type="entry name" value="ADENYLATE CYCLASE, TERMINAL-DIFFERENTIATION SPECIFIC"/>
    <property type="match status" value="1"/>
</dbReference>
<dbReference type="InterPro" id="IPR007890">
    <property type="entry name" value="CHASE2"/>
</dbReference>
<dbReference type="Pfam" id="PF00211">
    <property type="entry name" value="Guanylate_cyc"/>
    <property type="match status" value="1"/>
</dbReference>
<dbReference type="Proteomes" id="UP001317742">
    <property type="component" value="Chromosome"/>
</dbReference>
<dbReference type="InterPro" id="IPR001054">
    <property type="entry name" value="A/G_cyclase"/>
</dbReference>
<dbReference type="Pfam" id="PF05226">
    <property type="entry name" value="CHASE2"/>
    <property type="match status" value="1"/>
</dbReference>
<dbReference type="InterPro" id="IPR029787">
    <property type="entry name" value="Nucleotide_cyclase"/>
</dbReference>
<feature type="transmembrane region" description="Helical" evidence="1">
    <location>
        <begin position="339"/>
        <end position="360"/>
    </location>
</feature>
<dbReference type="InterPro" id="IPR050697">
    <property type="entry name" value="Adenylyl/Guanylyl_Cyclase_3/4"/>
</dbReference>
<dbReference type="EMBL" id="AP026709">
    <property type="protein sequence ID" value="BDQ37103.1"/>
    <property type="molecule type" value="Genomic_DNA"/>
</dbReference>
<keyword evidence="4" id="KW-1185">Reference proteome</keyword>
<protein>
    <submittedName>
        <fullName evidence="3">Adenylate/guanylate cyclase domain-containing protein</fullName>
    </submittedName>
</protein>
<feature type="transmembrane region" description="Helical" evidence="1">
    <location>
        <begin position="367"/>
        <end position="383"/>
    </location>
</feature>
<reference evidence="3 4" key="1">
    <citation type="submission" date="2022-08" db="EMBL/GenBank/DDBJ databases">
        <title>Genome Sequence of the sulphate-reducing bacterium, Pseudodesulfovibrio sp. SYK.</title>
        <authorList>
            <person name="Kondo R."/>
            <person name="Kataoka T."/>
        </authorList>
    </citation>
    <scope>NUCLEOTIDE SEQUENCE [LARGE SCALE GENOMIC DNA]</scope>
    <source>
        <strain evidence="3 4">SYK</strain>
    </source>
</reference>
<dbReference type="SMART" id="SM00044">
    <property type="entry name" value="CYCc"/>
    <property type="match status" value="1"/>
</dbReference>
<accession>A0ABN6S454</accession>
<keyword evidence="1" id="KW-0812">Transmembrane</keyword>
<gene>
    <name evidence="3" type="ORF">SYK_14630</name>
</gene>
<evidence type="ECO:0000259" key="2">
    <source>
        <dbReference type="PROSITE" id="PS50125"/>
    </source>
</evidence>
<dbReference type="SUPFAM" id="SSF55073">
    <property type="entry name" value="Nucleotide cyclase"/>
    <property type="match status" value="1"/>
</dbReference>
<dbReference type="SMART" id="SM01080">
    <property type="entry name" value="CHASE2"/>
    <property type="match status" value="1"/>
</dbReference>
<organism evidence="3 4">
    <name type="scientific">Pseudodesulfovibrio nedwellii</name>
    <dbReference type="NCBI Taxonomy" id="2973072"/>
    <lineage>
        <taxon>Bacteria</taxon>
        <taxon>Pseudomonadati</taxon>
        <taxon>Thermodesulfobacteriota</taxon>
        <taxon>Desulfovibrionia</taxon>
        <taxon>Desulfovibrionales</taxon>
        <taxon>Desulfovibrionaceae</taxon>
    </lineage>
</organism>
<sequence length="701" mass="76333">MSRRLKKILAGITVGFIGTLLAVGALTTGLLDSLENVTFDLRARVLARPGTATDKIAVILLDQKSLDWAKESFGLGWPWPRQAYVPLVNFCQDAGVASLAFDVVFTEPSVYGVNDDKALGESFANLGRVALAADFARHDGTTTAWPRHIPTPIFPLSGTANLPLASVATFPIADLTAGIASVGNVNVSPDSDTIYRRFPLLIRFADKFVPSLPLAASLVAEPTSISLSRHTLTFGSTPVPITTKGQAILNYRGKTAYSTYSAAAFMESGMRMAEGQKPIINPMELEGKHVLFGFSATGLYDLRPTPLGGVTPGVMVNATALDNLLSGDFMRMAGVKTDIAITLIFAILAGLSVTIFSSLWLTVTTSALALIAPIGLALASYSIGIWSNLAVPLAACMTSMFLAGAFKYATEGRQKKFIKSAFKQYLSPQVIDQLLQNPDKLTLGGERRELTIFFSDLEGFTSISEGLTPEELTSVLNDYLTAMTDIIQETGGTVDKYEGDAIIAFWNAPVDQPDHAKRGVRAALMCQEKLTQMRPKLRERTGKDFRMRIGLNTGPAVVGNLGSHNRFDYTMLGDSVNLAARLESINKQFDTYTMISRATLEQLNEETPIRELSSLRVVGKKEAVTVYEPFTPQEYLSKQRILQKFSLGLEQFYAGNFDTAATHFKTIATDDPPAARYLTQCHELKNTPPDNWDGVWTMKTK</sequence>
<dbReference type="Gene3D" id="3.30.70.1230">
    <property type="entry name" value="Nucleotide cyclase"/>
    <property type="match status" value="1"/>
</dbReference>
<dbReference type="CDD" id="cd07302">
    <property type="entry name" value="CHD"/>
    <property type="match status" value="1"/>
</dbReference>
<feature type="domain" description="Guanylate cyclase" evidence="2">
    <location>
        <begin position="451"/>
        <end position="583"/>
    </location>
</feature>
<evidence type="ECO:0000313" key="3">
    <source>
        <dbReference type="EMBL" id="BDQ37103.1"/>
    </source>
</evidence>
<dbReference type="PROSITE" id="PS50125">
    <property type="entry name" value="GUANYLATE_CYCLASE_2"/>
    <property type="match status" value="1"/>
</dbReference>